<gene>
    <name evidence="3" type="ORF">Mco01_57890</name>
</gene>
<dbReference type="Proteomes" id="UP000603904">
    <property type="component" value="Unassembled WGS sequence"/>
</dbReference>
<feature type="domain" description="Putative Flp pilus-assembly TadG-like N-terminal" evidence="2">
    <location>
        <begin position="12"/>
        <end position="58"/>
    </location>
</feature>
<evidence type="ECO:0000259" key="2">
    <source>
        <dbReference type="Pfam" id="PF13400"/>
    </source>
</evidence>
<evidence type="ECO:0000313" key="4">
    <source>
        <dbReference type="Proteomes" id="UP000603904"/>
    </source>
</evidence>
<comment type="caution">
    <text evidence="3">The sequence shown here is derived from an EMBL/GenBank/DDBJ whole genome shotgun (WGS) entry which is preliminary data.</text>
</comment>
<sequence length="145" mass="14931">MRARGRTRGERGSLSVFMVGFAFLGLGLAGILVDLSSMMNAYLRAADIAEQAARAGADTIDEDHLLSTGVVRISDAGTACAAARAIVAAHGDADVVLLSCRVPDDQHVTVGVRLPWQAYFLAVFGVQGGTRDAEATAGPDTGQGG</sequence>
<keyword evidence="1" id="KW-0472">Membrane</keyword>
<name>A0ABQ4G6Y0_9ACTN</name>
<proteinExistence type="predicted"/>
<keyword evidence="1" id="KW-0812">Transmembrane</keyword>
<feature type="transmembrane region" description="Helical" evidence="1">
    <location>
        <begin position="12"/>
        <end position="33"/>
    </location>
</feature>
<keyword evidence="4" id="KW-1185">Reference proteome</keyword>
<protein>
    <recommendedName>
        <fullName evidence="2">Putative Flp pilus-assembly TadG-like N-terminal domain-containing protein</fullName>
    </recommendedName>
</protein>
<reference evidence="3 4" key="1">
    <citation type="submission" date="2021-01" db="EMBL/GenBank/DDBJ databases">
        <title>Whole genome shotgun sequence of Microbispora corallina NBRC 16416.</title>
        <authorList>
            <person name="Komaki H."/>
            <person name="Tamura T."/>
        </authorList>
    </citation>
    <scope>NUCLEOTIDE SEQUENCE [LARGE SCALE GENOMIC DNA]</scope>
    <source>
        <strain evidence="3 4">NBRC 16416</strain>
    </source>
</reference>
<keyword evidence="1" id="KW-1133">Transmembrane helix</keyword>
<evidence type="ECO:0000313" key="3">
    <source>
        <dbReference type="EMBL" id="GIH42789.1"/>
    </source>
</evidence>
<dbReference type="RefSeq" id="WP_204059956.1">
    <property type="nucleotide sequence ID" value="NZ_BAAAGP010000026.1"/>
</dbReference>
<evidence type="ECO:0000256" key="1">
    <source>
        <dbReference type="SAM" id="Phobius"/>
    </source>
</evidence>
<dbReference type="InterPro" id="IPR028087">
    <property type="entry name" value="Tad_N"/>
</dbReference>
<organism evidence="3 4">
    <name type="scientific">Microbispora corallina</name>
    <dbReference type="NCBI Taxonomy" id="83302"/>
    <lineage>
        <taxon>Bacteria</taxon>
        <taxon>Bacillati</taxon>
        <taxon>Actinomycetota</taxon>
        <taxon>Actinomycetes</taxon>
        <taxon>Streptosporangiales</taxon>
        <taxon>Streptosporangiaceae</taxon>
        <taxon>Microbispora</taxon>
    </lineage>
</organism>
<accession>A0ABQ4G6Y0</accession>
<dbReference type="EMBL" id="BOOC01000032">
    <property type="protein sequence ID" value="GIH42789.1"/>
    <property type="molecule type" value="Genomic_DNA"/>
</dbReference>
<dbReference type="Pfam" id="PF13400">
    <property type="entry name" value="Tad"/>
    <property type="match status" value="1"/>
</dbReference>